<keyword evidence="2" id="KW-0256">Endoplasmic reticulum</keyword>
<evidence type="ECO:0000313" key="5">
    <source>
        <dbReference type="EMBL" id="KAF2027683.1"/>
    </source>
</evidence>
<keyword evidence="2" id="KW-0812">Transmembrane</keyword>
<comment type="caution">
    <text evidence="2">Lacks conserved residue(s) required for the propagation of feature annotation.</text>
</comment>
<comment type="pathway">
    <text evidence="2">Glycolipid biosynthesis; glycosylphosphatidylinositol-anchor biosynthesis.</text>
</comment>
<dbReference type="Pfam" id="PF19316">
    <property type="entry name" value="PIGO_PIGG"/>
    <property type="match status" value="1"/>
</dbReference>
<protein>
    <recommendedName>
        <fullName evidence="2">GPI ethanolamine phosphate transferase 2</fullName>
    </recommendedName>
</protein>
<dbReference type="CDD" id="cd16024">
    <property type="entry name" value="GPI_EPT_2"/>
    <property type="match status" value="1"/>
</dbReference>
<dbReference type="Gene3D" id="3.40.720.10">
    <property type="entry name" value="Alkaline Phosphatase, subunit A"/>
    <property type="match status" value="1"/>
</dbReference>
<dbReference type="InterPro" id="IPR037674">
    <property type="entry name" value="PIG-G_N"/>
</dbReference>
<keyword evidence="1" id="KW-0325">Glycoprotein</keyword>
<comment type="caution">
    <text evidence="5">The sequence shown here is derived from an EMBL/GenBank/DDBJ whole genome shotgun (WGS) entry which is preliminary data.</text>
</comment>
<dbReference type="InterPro" id="IPR017850">
    <property type="entry name" value="Alkaline_phosphatase_core_sf"/>
</dbReference>
<dbReference type="AlphaFoldDB" id="A0A9P4H3T3"/>
<reference evidence="5" key="1">
    <citation type="journal article" date="2020" name="Stud. Mycol.">
        <title>101 Dothideomycetes genomes: a test case for predicting lifestyles and emergence of pathogens.</title>
        <authorList>
            <person name="Haridas S."/>
            <person name="Albert R."/>
            <person name="Binder M."/>
            <person name="Bloem J."/>
            <person name="Labutti K."/>
            <person name="Salamov A."/>
            <person name="Andreopoulos B."/>
            <person name="Baker S."/>
            <person name="Barry K."/>
            <person name="Bills G."/>
            <person name="Bluhm B."/>
            <person name="Cannon C."/>
            <person name="Castanera R."/>
            <person name="Culley D."/>
            <person name="Daum C."/>
            <person name="Ezra D."/>
            <person name="Gonzalez J."/>
            <person name="Henrissat B."/>
            <person name="Kuo A."/>
            <person name="Liang C."/>
            <person name="Lipzen A."/>
            <person name="Lutzoni F."/>
            <person name="Magnuson J."/>
            <person name="Mondo S."/>
            <person name="Nolan M."/>
            <person name="Ohm R."/>
            <person name="Pangilinan J."/>
            <person name="Park H.-J."/>
            <person name="Ramirez L."/>
            <person name="Alfaro M."/>
            <person name="Sun H."/>
            <person name="Tritt A."/>
            <person name="Yoshinaga Y."/>
            <person name="Zwiers L.-H."/>
            <person name="Turgeon B."/>
            <person name="Goodwin S."/>
            <person name="Spatafora J."/>
            <person name="Crous P."/>
            <person name="Grigoriev I."/>
        </authorList>
    </citation>
    <scope>NUCLEOTIDE SEQUENCE</scope>
    <source>
        <strain evidence="5">CBS 110217</strain>
    </source>
</reference>
<dbReference type="Pfam" id="PF00884">
    <property type="entry name" value="Sulfatase"/>
    <property type="match status" value="1"/>
</dbReference>
<dbReference type="OrthoDB" id="272139at2759"/>
<evidence type="ECO:0000313" key="6">
    <source>
        <dbReference type="Proteomes" id="UP000799777"/>
    </source>
</evidence>
<name>A0A9P4H3T3_9PLEO</name>
<feature type="domain" description="Sulfatase N-terminal" evidence="3">
    <location>
        <begin position="234"/>
        <end position="328"/>
    </location>
</feature>
<feature type="transmembrane region" description="Helical" evidence="2">
    <location>
        <begin position="903"/>
        <end position="922"/>
    </location>
</feature>
<keyword evidence="6" id="KW-1185">Reference proteome</keyword>
<keyword evidence="2" id="KW-1133">Transmembrane helix</keyword>
<gene>
    <name evidence="5" type="ORF">EK21DRAFT_114619</name>
</gene>
<dbReference type="InterPro" id="IPR000917">
    <property type="entry name" value="Sulfatase_N"/>
</dbReference>
<evidence type="ECO:0000256" key="1">
    <source>
        <dbReference type="ARBA" id="ARBA00023180"/>
    </source>
</evidence>
<comment type="similarity">
    <text evidence="2">Belongs to the PIGG/PIGN/PIGO family. PIGG subfamily.</text>
</comment>
<evidence type="ECO:0000259" key="4">
    <source>
        <dbReference type="Pfam" id="PF19316"/>
    </source>
</evidence>
<keyword evidence="2" id="KW-0472">Membrane</keyword>
<dbReference type="GO" id="GO:0005789">
    <property type="term" value="C:endoplasmic reticulum membrane"/>
    <property type="evidence" value="ECO:0007669"/>
    <property type="project" value="UniProtKB-SubCell"/>
</dbReference>
<keyword evidence="2" id="KW-0808">Transferase</keyword>
<accession>A0A9P4H3T3</accession>
<dbReference type="GO" id="GO:0006506">
    <property type="term" value="P:GPI anchor biosynthetic process"/>
    <property type="evidence" value="ECO:0007669"/>
    <property type="project" value="UniProtKB-KW"/>
</dbReference>
<feature type="transmembrane region" description="Helical" evidence="2">
    <location>
        <begin position="566"/>
        <end position="586"/>
    </location>
</feature>
<comment type="subcellular location">
    <subcellularLocation>
        <location evidence="2">Endoplasmic reticulum membrane</location>
        <topology evidence="2">Multi-pass membrane protein</topology>
    </subcellularLocation>
</comment>
<feature type="transmembrane region" description="Helical" evidence="2">
    <location>
        <begin position="446"/>
        <end position="465"/>
    </location>
</feature>
<dbReference type="InterPro" id="IPR039527">
    <property type="entry name" value="PIGG/GPI7"/>
</dbReference>
<dbReference type="Proteomes" id="UP000799777">
    <property type="component" value="Unassembled WGS sequence"/>
</dbReference>
<keyword evidence="2" id="KW-0337">GPI-anchor biosynthesis</keyword>
<organism evidence="5 6">
    <name type="scientific">Setomelanomma holmii</name>
    <dbReference type="NCBI Taxonomy" id="210430"/>
    <lineage>
        <taxon>Eukaryota</taxon>
        <taxon>Fungi</taxon>
        <taxon>Dikarya</taxon>
        <taxon>Ascomycota</taxon>
        <taxon>Pezizomycotina</taxon>
        <taxon>Dothideomycetes</taxon>
        <taxon>Pleosporomycetidae</taxon>
        <taxon>Pleosporales</taxon>
        <taxon>Pleosporineae</taxon>
        <taxon>Phaeosphaeriaceae</taxon>
        <taxon>Setomelanomma</taxon>
    </lineage>
</organism>
<dbReference type="InterPro" id="IPR045687">
    <property type="entry name" value="PIGG/GPI7_C"/>
</dbReference>
<evidence type="ECO:0000259" key="3">
    <source>
        <dbReference type="Pfam" id="PF00884"/>
    </source>
</evidence>
<dbReference type="EMBL" id="ML978223">
    <property type="protein sequence ID" value="KAF2027683.1"/>
    <property type="molecule type" value="Genomic_DNA"/>
</dbReference>
<dbReference type="PANTHER" id="PTHR23072">
    <property type="entry name" value="PHOSPHATIDYLINOSITOL GLYCAN-RELATED"/>
    <property type="match status" value="1"/>
</dbReference>
<dbReference type="PANTHER" id="PTHR23072:SF0">
    <property type="entry name" value="GPI ETHANOLAMINE PHOSPHATE TRANSFERASE 2"/>
    <property type="match status" value="1"/>
</dbReference>
<feature type="transmembrane region" description="Helical" evidence="2">
    <location>
        <begin position="7"/>
        <end position="29"/>
    </location>
</feature>
<feature type="domain" description="GPI ethanolamine phosphate transferase 2 C-terminal" evidence="4">
    <location>
        <begin position="450"/>
        <end position="961"/>
    </location>
</feature>
<dbReference type="SUPFAM" id="SSF53649">
    <property type="entry name" value="Alkaline phosphatase-like"/>
    <property type="match status" value="1"/>
</dbReference>
<sequence length="966" mass="106784">MVRYRHHLYLAAANLLVPAGVVLFIIGFFRSRPPVSHPTAFDAGSQTLNRPASAPFDKVIFMMVDALRSDFVYTEGTGFEYTQSLIRSGAAIPFTARAASPTLTLSRVKALTQGTSQSFLDIWLNVFESESARSLAGADTWLYRLKSERSLDKKMVFYGADLWLDVYSDIFDRFEGTDAWYLPEFTTVDSNVTRHLPHELDNDDWKALILHYLGLDNIAHQGGPSGAHMLPKQAQMDDVVKLVYAALESKAHLSNTLFVLLGDHGMTDQGNHGGASPGEIAAAMVFMSPKLRSISSGMRSPVPPTKDFEYYSVINQVDFVPTLAGLMGFTTPARSLGIFAPDVLDLFDKPEDGLRVLSNNAQQLKMLLEFKYDLTHVSTTSCTEQCGECADDLGRVLCCLEKFETTMQSQDALDPKAIEELKQITRTFCDYAQRLLNMPPNNPSHVHLAASIAALSISMLLLLRVYSWSGAPYDRAVWAFVLTLTLHAPTMFMNELVVNEYHYWYCASLSWLAYLGYKRMNAGEHWLKAITYPVGLQFISQSLNEATNPQFSVVNRVHDLFSGHQVLFWIPGLLIYVSALTSVTIYLGMGSVASMLASTALCIVGILSRLSSSLRLSPTSFDFTPLWFKELISSVNRNESLHIFWAGLGTCFVAVVVQSKMSGRVSRKATVIGIVELANLYLRSLARPEHLVLFPIFDLQLQWLSSSKVGLNPSDVAMTSLLLGQSAFFASGHSNSFASFDLTNGFNGIETSRAVAVAIQALLSNYFGPVWWSLSSLRLLLAWSESRNVLSDSLSETFLTVSDAVKAGSAASDSKADNCNGHANGVVKEILDDKAHGSHLVKSHTNKLYSVLNGVDTNIKVDGNIRISQGDNKASAQQSKNRLQVNASTTQVYHARNGFTEHLIFQTFYTASTSLAVVLACIWKRNDPSIWTVLTPKCLNIILWAVFQQLMVNSMLCTATWLFVVM</sequence>
<evidence type="ECO:0000256" key="2">
    <source>
        <dbReference type="RuleBase" id="RU367106"/>
    </source>
</evidence>
<proteinExistence type="inferred from homology"/>
<dbReference type="GO" id="GO:0051267">
    <property type="term" value="F:CP2 mannose-ethanolamine phosphotransferase activity"/>
    <property type="evidence" value="ECO:0007669"/>
    <property type="project" value="TreeGrafter"/>
</dbReference>
<comment type="function">
    <text evidence="2">Ethanolamine phosphate transferase involved in glycosylphosphatidylinositol-anchor biosynthesis. Transfers ethanolamine phosphate to the GPI second mannose.</text>
</comment>
<feature type="transmembrane region" description="Helical" evidence="2">
    <location>
        <begin position="942"/>
        <end position="964"/>
    </location>
</feature>